<dbReference type="EMBL" id="LN879502">
    <property type="protein sequence ID" value="CUI15928.1"/>
    <property type="molecule type" value="Genomic_DNA"/>
</dbReference>
<organism evidence="1 2">
    <name type="scientific">Candidatus Protochlamydia naegleriophila</name>
    <dbReference type="NCBI Taxonomy" id="389348"/>
    <lineage>
        <taxon>Bacteria</taxon>
        <taxon>Pseudomonadati</taxon>
        <taxon>Chlamydiota</taxon>
        <taxon>Chlamydiia</taxon>
        <taxon>Parachlamydiales</taxon>
        <taxon>Parachlamydiaceae</taxon>
        <taxon>Candidatus Protochlamydia</taxon>
    </lineage>
</organism>
<sequence length="116" mass="13628">MLPTQFLINKSNEIAAEYNENTHKLIIHDNWLKSKMESGITVTSSFRSQHKCGWVIYPTSEFFVQAFRECAFIHGLQQMGYKWREKNEFDGLPIETLANKILEWHKNGKDTHMPLL</sequence>
<name>A0A0U5J830_9BACT</name>
<gene>
    <name evidence="1" type="ORF">PNK_0291</name>
</gene>
<dbReference type="RefSeq" id="WP_059059855.1">
    <property type="nucleotide sequence ID" value="NZ_LN879502.1"/>
</dbReference>
<dbReference type="InParanoid" id="A0A0U5J830"/>
<evidence type="ECO:0000313" key="2">
    <source>
        <dbReference type="Proteomes" id="UP000069902"/>
    </source>
</evidence>
<dbReference type="PATRIC" id="fig|389348.3.peg.329"/>
<dbReference type="KEGG" id="pnl:PNK_0291"/>
<evidence type="ECO:0000313" key="1">
    <source>
        <dbReference type="EMBL" id="CUI15928.1"/>
    </source>
</evidence>
<dbReference type="STRING" id="389348.PNK_0291"/>
<proteinExistence type="predicted"/>
<accession>A0A0U5J830</accession>
<dbReference type="AlphaFoldDB" id="A0A0U5J830"/>
<keyword evidence="2" id="KW-1185">Reference proteome</keyword>
<protein>
    <submittedName>
        <fullName evidence="1">Uncharacterized protein</fullName>
    </submittedName>
</protein>
<dbReference type="Proteomes" id="UP000069902">
    <property type="component" value="Chromosome cPNK"/>
</dbReference>
<reference evidence="2" key="1">
    <citation type="submission" date="2015-09" db="EMBL/GenBank/DDBJ databases">
        <authorList>
            <person name="Bertelli C."/>
        </authorList>
    </citation>
    <scope>NUCLEOTIDE SEQUENCE [LARGE SCALE GENOMIC DNA]</scope>
    <source>
        <strain evidence="2">KNic</strain>
    </source>
</reference>